<sequence length="697" mass="78680">MEDLRGVGRTGRVQCEATTSHPAEDSDTDQGSTPGQRAAGRLVWGNNSGWLGAEGGVTREGREFLGSLGIENLGPCHNGPGFQGQSKQVLRSRLSTERAGGAEGSWRTPRAAMKIRNEAEMEEQIQELKTITRLQEQCRALQIQSVKEKTVKNKATLALLRSNIRRRSQEWALAKKYDQWAISRACGKDVPMRLANSRCTMEVAREKLRKYVFDRVNVHNVLIHLVRRRGRKLESMQLELAGLKSQPDATKEELRLQQVIRQLENNIEKTTIKITTSQNIHFLYMDLLDHLKKKLAGYPTELDKLQNLVTNYCLELSDMTVMSQDAMMITDEVKMNMRQGEATFIEERRARENRLNQQKKLIDKIHTKETSEKYRRGRRDLDFPSNLMGPETLKVRKREASKADVEYQTNVTALVEKVKTAVQCSHLWDIAGRFLAQKGTEEDLELQMEDCEERRAQLEALMKKLEIEEATLKFRQTPSSVSFKSVEKKMNDMLKEEEERLQLAHSKMTKSQKLLLTIQTGIDNLYIRLIGIPLPTGQVPAEPGGAPSTEGPWEGPGRDNWFLPATEGSSALDHPGHVQQAGVLRGQAAVPGRPSADAGRNGGGSPGPGVPARPTCPKAHRPRALQVSTKVRDVLESSTLREKQNTRISFEETEEDVIETFQFADVDHSYVPSRAEIKRQGQRLIEEKLKVAKKKKK</sequence>
<name>A0ABM4T6W2_BOSIN</name>
<evidence type="ECO:0000313" key="4">
    <source>
        <dbReference type="RefSeq" id="XP_070655781.1"/>
    </source>
</evidence>
<evidence type="ECO:0000313" key="3">
    <source>
        <dbReference type="Proteomes" id="UP001652663"/>
    </source>
</evidence>
<protein>
    <submittedName>
        <fullName evidence="4">Coiled-coil domain-containing protein 183 isoform X1</fullName>
    </submittedName>
</protein>
<feature type="region of interest" description="Disordered" evidence="2">
    <location>
        <begin position="1"/>
        <end position="41"/>
    </location>
</feature>
<dbReference type="Proteomes" id="UP001652663">
    <property type="component" value="Chromosome 11"/>
</dbReference>
<reference evidence="4" key="1">
    <citation type="submission" date="2025-08" db="UniProtKB">
        <authorList>
            <consortium name="RefSeq"/>
        </authorList>
    </citation>
    <scope>IDENTIFICATION</scope>
    <source>
        <tissue evidence="4">Blood</tissue>
    </source>
</reference>
<dbReference type="PANTHER" id="PTHR47115:SF1">
    <property type="entry name" value="COILED-COIL DOMAIN-CONTAINING PROTEIN 183"/>
    <property type="match status" value="1"/>
</dbReference>
<dbReference type="RefSeq" id="XP_070655781.1">
    <property type="nucleotide sequence ID" value="XM_070799680.1"/>
</dbReference>
<dbReference type="PANTHER" id="PTHR47115">
    <property type="entry name" value="COILED-COIL DOMAIN-CONTAINING PROTEIN 183"/>
    <property type="match status" value="1"/>
</dbReference>
<proteinExistence type="predicted"/>
<evidence type="ECO:0000256" key="1">
    <source>
        <dbReference type="SAM" id="Coils"/>
    </source>
</evidence>
<dbReference type="InterPro" id="IPR043247">
    <property type="entry name" value="CCDC183"/>
</dbReference>
<keyword evidence="3" id="KW-1185">Reference proteome</keyword>
<evidence type="ECO:0000256" key="2">
    <source>
        <dbReference type="SAM" id="MobiDB-lite"/>
    </source>
</evidence>
<keyword evidence="1" id="KW-0175">Coiled coil</keyword>
<gene>
    <name evidence="4" type="primary">CCDC183</name>
</gene>
<dbReference type="GeneID" id="109566630"/>
<feature type="region of interest" description="Disordered" evidence="2">
    <location>
        <begin position="587"/>
        <end position="626"/>
    </location>
</feature>
<organism evidence="3 4">
    <name type="scientific">Bos indicus</name>
    <name type="common">Zebu</name>
    <dbReference type="NCBI Taxonomy" id="9915"/>
    <lineage>
        <taxon>Eukaryota</taxon>
        <taxon>Metazoa</taxon>
        <taxon>Chordata</taxon>
        <taxon>Craniata</taxon>
        <taxon>Vertebrata</taxon>
        <taxon>Euteleostomi</taxon>
        <taxon>Mammalia</taxon>
        <taxon>Eutheria</taxon>
        <taxon>Laurasiatheria</taxon>
        <taxon>Artiodactyla</taxon>
        <taxon>Ruminantia</taxon>
        <taxon>Pecora</taxon>
        <taxon>Bovidae</taxon>
        <taxon>Bovinae</taxon>
        <taxon>Bos</taxon>
    </lineage>
</organism>
<feature type="coiled-coil region" evidence="1">
    <location>
        <begin position="441"/>
        <end position="475"/>
    </location>
</feature>
<accession>A0ABM4T6W2</accession>
<feature type="coiled-coil region" evidence="1">
    <location>
        <begin position="253"/>
        <end position="280"/>
    </location>
</feature>
<feature type="region of interest" description="Disordered" evidence="2">
    <location>
        <begin position="538"/>
        <end position="560"/>
    </location>
</feature>